<dbReference type="InterPro" id="IPR000709">
    <property type="entry name" value="Leu_Ile_Val-bd"/>
</dbReference>
<proteinExistence type="inferred from homology"/>
<accession>A0A086Y6N7</accession>
<dbReference type="CDD" id="cd20013">
    <property type="entry name" value="PBP1_RPA0985_benzoate-like"/>
    <property type="match status" value="1"/>
</dbReference>
<dbReference type="STRING" id="195105.CN97_14425"/>
<reference evidence="6 7" key="1">
    <citation type="submission" date="2014-03" db="EMBL/GenBank/DDBJ databases">
        <title>Genome of Haematobacter massiliensis CCUG 47968.</title>
        <authorList>
            <person name="Wang D."/>
            <person name="Wang G."/>
        </authorList>
    </citation>
    <scope>NUCLEOTIDE SEQUENCE [LARGE SCALE GENOMIC DNA]</scope>
    <source>
        <strain evidence="6 7">CCUG 47968</strain>
    </source>
</reference>
<protein>
    <submittedName>
        <fullName evidence="6">ABC transporter substrate-binding protein</fullName>
    </submittedName>
</protein>
<dbReference type="InterPro" id="IPR006311">
    <property type="entry name" value="TAT_signal"/>
</dbReference>
<evidence type="ECO:0000313" key="6">
    <source>
        <dbReference type="EMBL" id="KFI29937.1"/>
    </source>
</evidence>
<dbReference type="EMBL" id="JGYG01000004">
    <property type="protein sequence ID" value="KFI29937.1"/>
    <property type="molecule type" value="Genomic_DNA"/>
</dbReference>
<dbReference type="Pfam" id="PF13458">
    <property type="entry name" value="Peripla_BP_6"/>
    <property type="match status" value="1"/>
</dbReference>
<evidence type="ECO:0000256" key="2">
    <source>
        <dbReference type="ARBA" id="ARBA00022448"/>
    </source>
</evidence>
<dbReference type="InterPro" id="IPR051010">
    <property type="entry name" value="BCAA_transport"/>
</dbReference>
<dbReference type="InterPro" id="IPR028082">
    <property type="entry name" value="Peripla_BP_I"/>
</dbReference>
<comment type="caution">
    <text evidence="6">The sequence shown here is derived from an EMBL/GenBank/DDBJ whole genome shotgun (WGS) entry which is preliminary data.</text>
</comment>
<dbReference type="Proteomes" id="UP000028826">
    <property type="component" value="Unassembled WGS sequence"/>
</dbReference>
<evidence type="ECO:0000313" key="7">
    <source>
        <dbReference type="Proteomes" id="UP000028826"/>
    </source>
</evidence>
<keyword evidence="2" id="KW-0813">Transport</keyword>
<keyword evidence="3" id="KW-0732">Signal</keyword>
<evidence type="ECO:0000259" key="5">
    <source>
        <dbReference type="Pfam" id="PF13458"/>
    </source>
</evidence>
<dbReference type="eggNOG" id="COG0683">
    <property type="taxonomic scope" value="Bacteria"/>
</dbReference>
<organism evidence="6 7">
    <name type="scientific">Haematobacter massiliensis</name>
    <dbReference type="NCBI Taxonomy" id="195105"/>
    <lineage>
        <taxon>Bacteria</taxon>
        <taxon>Pseudomonadati</taxon>
        <taxon>Pseudomonadota</taxon>
        <taxon>Alphaproteobacteria</taxon>
        <taxon>Rhodobacterales</taxon>
        <taxon>Paracoccaceae</taxon>
        <taxon>Haematobacter</taxon>
    </lineage>
</organism>
<dbReference type="Gene3D" id="3.40.50.2300">
    <property type="match status" value="2"/>
</dbReference>
<dbReference type="AlphaFoldDB" id="A0A086Y6N7"/>
<dbReference type="PANTHER" id="PTHR30483:SF6">
    <property type="entry name" value="PERIPLASMIC BINDING PROTEIN OF ABC TRANSPORTER FOR NATURAL AMINO ACIDS"/>
    <property type="match status" value="1"/>
</dbReference>
<comment type="similarity">
    <text evidence="1">Belongs to the leucine-binding protein family.</text>
</comment>
<evidence type="ECO:0000256" key="3">
    <source>
        <dbReference type="ARBA" id="ARBA00022729"/>
    </source>
</evidence>
<gene>
    <name evidence="6" type="ORF">CN97_14425</name>
</gene>
<dbReference type="GO" id="GO:0006865">
    <property type="term" value="P:amino acid transport"/>
    <property type="evidence" value="ECO:0007669"/>
    <property type="project" value="UniProtKB-KW"/>
</dbReference>
<dbReference type="InterPro" id="IPR028081">
    <property type="entry name" value="Leu-bd"/>
</dbReference>
<keyword evidence="4" id="KW-0029">Amino-acid transport</keyword>
<evidence type="ECO:0000256" key="1">
    <source>
        <dbReference type="ARBA" id="ARBA00010062"/>
    </source>
</evidence>
<dbReference type="RefSeq" id="WP_035709742.1">
    <property type="nucleotide sequence ID" value="NZ_CAMIFG010000137.1"/>
</dbReference>
<dbReference type="SUPFAM" id="SSF53822">
    <property type="entry name" value="Periplasmic binding protein-like I"/>
    <property type="match status" value="1"/>
</dbReference>
<keyword evidence="7" id="KW-1185">Reference proteome</keyword>
<name>A0A086Y6N7_9RHOB</name>
<sequence length="393" mass="42048">MDRRSFLAAAAAGATLSATAGLRPAWAEAKPLKVGVIVPMTGPFAPYGKQIETAMRLYLAQHGEEVAGRRIELVVKDDGAVADATKRLAQELVVHDKVEALAGFGLTPLALAAAPISARAKVPQIVMVAATSVVTEKSPYIVRTSYTTPQVTSKIADWVLEQGDRSAVTLVMDYGPGVDAEATFKTKFEAAGGKVLESLRVPLQNPDFSAFLQKVADLKPQTLFVFVPSGVGGPLLKQYVERGLDKSGIRLIADGGVTDDETLPMMGPPAEGILTGFHYSAAHDSDLNRKFVADYAAKAGTRPAFMGVAAWDGMHLLHEALKKTGGMSDGDSLIAAMKGMAWESPRGPISIDPETRDIVQNVYIRKVERRDGELWNVEFQTYEAVRDPGKSAA</sequence>
<evidence type="ECO:0000256" key="4">
    <source>
        <dbReference type="ARBA" id="ARBA00022970"/>
    </source>
</evidence>
<dbReference type="PRINTS" id="PR00337">
    <property type="entry name" value="LEUILEVALBP"/>
</dbReference>
<feature type="domain" description="Leucine-binding protein" evidence="5">
    <location>
        <begin position="31"/>
        <end position="368"/>
    </location>
</feature>
<dbReference type="PANTHER" id="PTHR30483">
    <property type="entry name" value="LEUCINE-SPECIFIC-BINDING PROTEIN"/>
    <property type="match status" value="1"/>
</dbReference>
<dbReference type="OrthoDB" id="435355at2"/>
<dbReference type="PROSITE" id="PS51318">
    <property type="entry name" value="TAT"/>
    <property type="match status" value="1"/>
</dbReference>